<reference evidence="1" key="1">
    <citation type="journal article" date="2022" name="bioRxiv">
        <title>Population genetic analysis of Ophidiomyces ophidiicola, the causative agent of snake fungal disease, indicates recent introductions to the USA.</title>
        <authorList>
            <person name="Ladner J.T."/>
            <person name="Palmer J.M."/>
            <person name="Ettinger C.L."/>
            <person name="Stajich J.E."/>
            <person name="Farrell T.M."/>
            <person name="Glorioso B.M."/>
            <person name="Lawson B."/>
            <person name="Price S.J."/>
            <person name="Stengle A.G."/>
            <person name="Grear D.A."/>
            <person name="Lorch J.M."/>
        </authorList>
    </citation>
    <scope>NUCLEOTIDE SEQUENCE</scope>
    <source>
        <strain evidence="1">NWHC 24266-5</strain>
    </source>
</reference>
<comment type="caution">
    <text evidence="1">The sequence shown here is derived from an EMBL/GenBank/DDBJ whole genome shotgun (WGS) entry which is preliminary data.</text>
</comment>
<gene>
    <name evidence="1" type="ORF">LOY88_005593</name>
</gene>
<proteinExistence type="predicted"/>
<dbReference type="EMBL" id="JALBCA010000103">
    <property type="protein sequence ID" value="KAI2382959.1"/>
    <property type="molecule type" value="Genomic_DNA"/>
</dbReference>
<evidence type="ECO:0000313" key="1">
    <source>
        <dbReference type="EMBL" id="KAI2382959.1"/>
    </source>
</evidence>
<sequence length="366" mass="42728">MYFRKHDGVGFGSRGTIYHVSPGIVVKASHPSANDVSSEEEPPFIQEAKFYNRLNEQDDRCQHIIECFIALPDFLFLSYYSNDSLHRRFFNRQERGKTPSGFWGHLIRVTEYEDPALIARWIQQLTAAVEYVEKLGFCHNDIHPRNCLLDQNLNLKLIDFDRVTAPGSFLESGFAPWARKLIAGPLQNTYGLCSSQTEQFSVGTFLYYMVYGHEPYEDINLLDKDPSEMNRRFSHLEFPELNRHEIFDFIISCCWHNVYPNMKLAAHDIQSRTSEIALKPTYESIDHIKGKKKCEALIREGVLGPDFALRYQPVYRTYLELMWKNLTGWPSFADLLKKFSSFWRWTFYRLWPSSTAPESLVNDKSD</sequence>
<accession>A0ACB8UQB3</accession>
<organism evidence="1">
    <name type="scientific">Ophidiomyces ophidiicola</name>
    <dbReference type="NCBI Taxonomy" id="1387563"/>
    <lineage>
        <taxon>Eukaryota</taxon>
        <taxon>Fungi</taxon>
        <taxon>Dikarya</taxon>
        <taxon>Ascomycota</taxon>
        <taxon>Pezizomycotina</taxon>
        <taxon>Eurotiomycetes</taxon>
        <taxon>Eurotiomycetidae</taxon>
        <taxon>Onygenales</taxon>
        <taxon>Onygenaceae</taxon>
        <taxon>Ophidiomyces</taxon>
    </lineage>
</organism>
<name>A0ACB8UQB3_9EURO</name>
<protein>
    <submittedName>
        <fullName evidence="1">Uncharacterized protein</fullName>
    </submittedName>
</protein>